<dbReference type="SUPFAM" id="SSF103190">
    <property type="entry name" value="Sensory domain-like"/>
    <property type="match status" value="1"/>
</dbReference>
<evidence type="ECO:0000259" key="13">
    <source>
        <dbReference type="PROSITE" id="PS50885"/>
    </source>
</evidence>
<evidence type="ECO:0000256" key="8">
    <source>
        <dbReference type="ARBA" id="ARBA00023224"/>
    </source>
</evidence>
<proteinExistence type="inferred from homology"/>
<dbReference type="PANTHER" id="PTHR32089">
    <property type="entry name" value="METHYL-ACCEPTING CHEMOTAXIS PROTEIN MCPB"/>
    <property type="match status" value="1"/>
</dbReference>
<dbReference type="Gene3D" id="3.30.450.20">
    <property type="entry name" value="PAS domain"/>
    <property type="match status" value="2"/>
</dbReference>
<dbReference type="CDD" id="cd18773">
    <property type="entry name" value="PDC1_HK_sensor"/>
    <property type="match status" value="1"/>
</dbReference>
<keyword evidence="7 11" id="KW-0472">Membrane</keyword>
<dbReference type="SMART" id="SM00304">
    <property type="entry name" value="HAMP"/>
    <property type="match status" value="1"/>
</dbReference>
<feature type="domain" description="HAMP" evidence="13">
    <location>
        <begin position="303"/>
        <end position="353"/>
    </location>
</feature>
<keyword evidence="4" id="KW-0145">Chemotaxis</keyword>
<dbReference type="FunFam" id="1.10.287.950:FF:000001">
    <property type="entry name" value="Methyl-accepting chemotaxis sensory transducer"/>
    <property type="match status" value="1"/>
</dbReference>
<dbReference type="PANTHER" id="PTHR32089:SF55">
    <property type="entry name" value="METHYL ACCEPTING SENSORY TRANSDUCER WITH CACHE_2 SMALL MOLECULE BINDING DOMAIN"/>
    <property type="match status" value="1"/>
</dbReference>
<dbReference type="Pfam" id="PF00015">
    <property type="entry name" value="MCPsignal"/>
    <property type="match status" value="1"/>
</dbReference>
<dbReference type="Gene3D" id="1.10.287.950">
    <property type="entry name" value="Methyl-accepting chemotaxis protein"/>
    <property type="match status" value="1"/>
</dbReference>
<keyword evidence="5 11" id="KW-0812">Transmembrane</keyword>
<sequence>MNLGFKTRIYLGVGLLVAISLTILGTLNILSLKQKMTHSLVEMTENKLDYHVTSLEDFIQFRLNAISKGAKQFHTRLPDNENQELVSVLADTAGIANVTMAYTDGRTFTSSRQNETTDLRNKSWFQNAKQAYQLKLTEIYLNPVMNQKVIGAVMPVRDNGKLIGVLLGEIQLSDIITKVSQMRFAGGAATLTDQNAVFFASDDPTDIGRTPSQISSDFSEMESAFSIQQSGHLTFPYLGRQFDGYFQRVHLTDSAYWTLMVFIDTDTALQGVYSAQNEAIVTSIILILISIGAIFLIVNHAYRPLLKLKSAVIELSHGNGDLTNRLEVDGTDDLAMISQGFNNFIENLQNMMLQISDASQNISTNLVQLGETARENESKLVMHSSETEQVVTAITEMSESARTVAENVLQSNQITDDANREAQSSLRIVNDAVSSVTSLVSEVEDMSSRISRMHHDANKISDVLNVIGDISEQTNLLALNAAIEAARAGEQGRGFAVVADEVRALAGRTQQSTTEISDMLSKLLEGTDSVVRAMNTTKEQCQSTADKTAEVSVSLGHMSESVTQVDEVSTQISSATNEQSQVAEALNQNMLSIQDIVDSLVVSGKQTVAATESLSKSNNELERLVANFRLH</sequence>
<evidence type="ECO:0000256" key="4">
    <source>
        <dbReference type="ARBA" id="ARBA00022500"/>
    </source>
</evidence>
<feature type="domain" description="Methyl-accepting transducer" evidence="12">
    <location>
        <begin position="358"/>
        <end position="594"/>
    </location>
</feature>
<feature type="transmembrane region" description="Helical" evidence="11">
    <location>
        <begin position="279"/>
        <end position="298"/>
    </location>
</feature>
<dbReference type="CDD" id="cd06225">
    <property type="entry name" value="HAMP"/>
    <property type="match status" value="1"/>
</dbReference>
<feature type="transmembrane region" description="Helical" evidence="11">
    <location>
        <begin position="9"/>
        <end position="30"/>
    </location>
</feature>
<keyword evidence="6 11" id="KW-1133">Transmembrane helix</keyword>
<keyword evidence="3" id="KW-1003">Cell membrane</keyword>
<dbReference type="SMART" id="SM00283">
    <property type="entry name" value="MA"/>
    <property type="match status" value="1"/>
</dbReference>
<dbReference type="EMBL" id="FRFG01000059">
    <property type="protein sequence ID" value="SHO58245.1"/>
    <property type="molecule type" value="Genomic_DNA"/>
</dbReference>
<dbReference type="Proteomes" id="UP000184600">
    <property type="component" value="Unassembled WGS sequence"/>
</dbReference>
<dbReference type="CDD" id="cd11386">
    <property type="entry name" value="MCP_signal"/>
    <property type="match status" value="1"/>
</dbReference>
<comment type="similarity">
    <text evidence="9">Belongs to the methyl-accepting chemotaxis (MCP) protein family.</text>
</comment>
<dbReference type="GO" id="GO:0007165">
    <property type="term" value="P:signal transduction"/>
    <property type="evidence" value="ECO:0007669"/>
    <property type="project" value="UniProtKB-KW"/>
</dbReference>
<dbReference type="PROSITE" id="PS50111">
    <property type="entry name" value="CHEMOTAXIS_TRANSDUC_2"/>
    <property type="match status" value="1"/>
</dbReference>
<gene>
    <name evidence="14" type="primary">pctC_16</name>
    <name evidence="14" type="ORF">VQ7734_04015</name>
</gene>
<dbReference type="GO" id="GO:0005886">
    <property type="term" value="C:plasma membrane"/>
    <property type="evidence" value="ECO:0007669"/>
    <property type="project" value="UniProtKB-SubCell"/>
</dbReference>
<organism evidence="14 15">
    <name type="scientific">Vibrio quintilis</name>
    <dbReference type="NCBI Taxonomy" id="1117707"/>
    <lineage>
        <taxon>Bacteria</taxon>
        <taxon>Pseudomonadati</taxon>
        <taxon>Pseudomonadota</taxon>
        <taxon>Gammaproteobacteria</taxon>
        <taxon>Vibrionales</taxon>
        <taxon>Vibrionaceae</taxon>
        <taxon>Vibrio</taxon>
    </lineage>
</organism>
<keyword evidence="8 10" id="KW-0807">Transducer</keyword>
<dbReference type="GO" id="GO:0006935">
    <property type="term" value="P:chemotaxis"/>
    <property type="evidence" value="ECO:0007669"/>
    <property type="project" value="UniProtKB-KW"/>
</dbReference>
<dbReference type="Pfam" id="PF02743">
    <property type="entry name" value="dCache_1"/>
    <property type="match status" value="1"/>
</dbReference>
<evidence type="ECO:0000256" key="11">
    <source>
        <dbReference type="SAM" id="Phobius"/>
    </source>
</evidence>
<evidence type="ECO:0000256" key="9">
    <source>
        <dbReference type="ARBA" id="ARBA00029447"/>
    </source>
</evidence>
<dbReference type="STRING" id="1117707.VQ7734_04015"/>
<name>A0A1M7Z0A9_9VIBR</name>
<dbReference type="SUPFAM" id="SSF58104">
    <property type="entry name" value="Methyl-accepting chemotaxis protein (MCP) signaling domain"/>
    <property type="match status" value="1"/>
</dbReference>
<dbReference type="PROSITE" id="PS50885">
    <property type="entry name" value="HAMP"/>
    <property type="match status" value="1"/>
</dbReference>
<evidence type="ECO:0000313" key="15">
    <source>
        <dbReference type="Proteomes" id="UP000184600"/>
    </source>
</evidence>
<evidence type="ECO:0000256" key="1">
    <source>
        <dbReference type="ARBA" id="ARBA00004533"/>
    </source>
</evidence>
<evidence type="ECO:0000256" key="10">
    <source>
        <dbReference type="PROSITE-ProRule" id="PRU00284"/>
    </source>
</evidence>
<dbReference type="InterPro" id="IPR003660">
    <property type="entry name" value="HAMP_dom"/>
</dbReference>
<evidence type="ECO:0000256" key="2">
    <source>
        <dbReference type="ARBA" id="ARBA00004651"/>
    </source>
</evidence>
<comment type="subcellular location">
    <subcellularLocation>
        <location evidence="1">Cell inner membrane</location>
    </subcellularLocation>
    <subcellularLocation>
        <location evidence="2">Cell membrane</location>
        <topology evidence="2">Multi-pass membrane protein</topology>
    </subcellularLocation>
</comment>
<evidence type="ECO:0000259" key="12">
    <source>
        <dbReference type="PROSITE" id="PS50111"/>
    </source>
</evidence>
<evidence type="ECO:0000313" key="14">
    <source>
        <dbReference type="EMBL" id="SHO58245.1"/>
    </source>
</evidence>
<dbReference type="InterPro" id="IPR029151">
    <property type="entry name" value="Sensor-like_sf"/>
</dbReference>
<keyword evidence="15" id="KW-1185">Reference proteome</keyword>
<evidence type="ECO:0000256" key="6">
    <source>
        <dbReference type="ARBA" id="ARBA00022989"/>
    </source>
</evidence>
<evidence type="ECO:0000256" key="3">
    <source>
        <dbReference type="ARBA" id="ARBA00022475"/>
    </source>
</evidence>
<dbReference type="OrthoDB" id="2489132at2"/>
<accession>A0A1M7Z0A9</accession>
<reference evidence="15" key="1">
    <citation type="submission" date="2016-12" db="EMBL/GenBank/DDBJ databases">
        <authorList>
            <person name="Rodrigo-Torres L."/>
            <person name="Arahal R.D."/>
            <person name="Lucena T."/>
        </authorList>
    </citation>
    <scope>NUCLEOTIDE SEQUENCE [LARGE SCALE GENOMIC DNA]</scope>
</reference>
<evidence type="ECO:0000256" key="5">
    <source>
        <dbReference type="ARBA" id="ARBA00022692"/>
    </source>
</evidence>
<protein>
    <submittedName>
        <fullName evidence="14">Methyl-accepting chemotaxis protein PctC</fullName>
    </submittedName>
</protein>
<evidence type="ECO:0000256" key="7">
    <source>
        <dbReference type="ARBA" id="ARBA00023136"/>
    </source>
</evidence>
<dbReference type="Pfam" id="PF00672">
    <property type="entry name" value="HAMP"/>
    <property type="match status" value="1"/>
</dbReference>
<dbReference type="InterPro" id="IPR033479">
    <property type="entry name" value="dCache_1"/>
</dbReference>
<dbReference type="RefSeq" id="WP_073585689.1">
    <property type="nucleotide sequence ID" value="NZ_AP024897.1"/>
</dbReference>
<dbReference type="InterPro" id="IPR004089">
    <property type="entry name" value="MCPsignal_dom"/>
</dbReference>
<dbReference type="AlphaFoldDB" id="A0A1M7Z0A9"/>